<comment type="caution">
    <text evidence="1">The sequence shown here is derived from an EMBL/GenBank/DDBJ whole genome shotgun (WGS) entry which is preliminary data.</text>
</comment>
<protein>
    <recommendedName>
        <fullName evidence="3">HNH endonuclease</fullName>
    </recommendedName>
</protein>
<evidence type="ECO:0000313" key="2">
    <source>
        <dbReference type="Proteomes" id="UP000294576"/>
    </source>
</evidence>
<dbReference type="Proteomes" id="UP000294576">
    <property type="component" value="Unassembled WGS sequence"/>
</dbReference>
<dbReference type="RefSeq" id="WP_132562164.1">
    <property type="nucleotide sequence ID" value="NZ_SMBH01000005.1"/>
</dbReference>
<name>A0A4R3QE67_RHISU</name>
<sequence length="279" mass="31269">MVMYLPSPQTDSEQLVDDIVVERQNGPNAAYFTGISPAWRARVADYIAQGGSPAAVPIWPQIEPRKTSFLTLYLSPADGSVQGEILKVMRKHGLSVCPACGEPGAPNTLDHYLPKTHYPHFCVTPHNLFPMCDACQKEKDTKTGDAQTPRFFLHPYYDAFLVHQILDLTIQAPFETPTFTLNVSQALEPDQITLVTAHVRELALAERYGHFFRNQYRRLIRLVTKMRENHQDVRATLATFTFAAADPSPNSWDHIFYTSVMSNPPLLAYLEAGGLPTLP</sequence>
<dbReference type="EMBL" id="SMBH01000005">
    <property type="protein sequence ID" value="TCU16396.1"/>
    <property type="molecule type" value="Genomic_DNA"/>
</dbReference>
<accession>A0A4R3QE67</accession>
<reference evidence="1 2" key="1">
    <citation type="submission" date="2019-03" db="EMBL/GenBank/DDBJ databases">
        <title>Genomic Encyclopedia of Type Strains, Phase IV (KMG-V): Genome sequencing to study the core and pangenomes of soil and plant-associated prokaryotes.</title>
        <authorList>
            <person name="Whitman W."/>
        </authorList>
    </citation>
    <scope>NUCLEOTIDE SEQUENCE [LARGE SCALE GENOMIC DNA]</scope>
    <source>
        <strain evidence="1 2">Hc14</strain>
    </source>
</reference>
<gene>
    <name evidence="1" type="ORF">EV132_105148</name>
</gene>
<evidence type="ECO:0008006" key="3">
    <source>
        <dbReference type="Google" id="ProtNLM"/>
    </source>
</evidence>
<evidence type="ECO:0000313" key="1">
    <source>
        <dbReference type="EMBL" id="TCU16396.1"/>
    </source>
</evidence>
<dbReference type="AlphaFoldDB" id="A0A4R3QE67"/>
<proteinExistence type="predicted"/>
<organism evidence="1 2">
    <name type="scientific">Rhizobium sullae</name>
    <name type="common">Rhizobium hedysari</name>
    <dbReference type="NCBI Taxonomy" id="50338"/>
    <lineage>
        <taxon>Bacteria</taxon>
        <taxon>Pseudomonadati</taxon>
        <taxon>Pseudomonadota</taxon>
        <taxon>Alphaproteobacteria</taxon>
        <taxon>Hyphomicrobiales</taxon>
        <taxon>Rhizobiaceae</taxon>
        <taxon>Rhizobium/Agrobacterium group</taxon>
        <taxon>Rhizobium</taxon>
    </lineage>
</organism>
<dbReference type="Gene3D" id="1.10.30.50">
    <property type="match status" value="1"/>
</dbReference>